<keyword evidence="2" id="KW-1185">Reference proteome</keyword>
<sequence>MAKGLGSKFKSTSDAFLSSAKENVKEKYDGVVNDLKEDPFSIIDIEKVGQIFNDPIGFIGDLITDKEFIGQMIGAAIECIPVVGPILSSIFSIFWPQDPKMKAVTVQELDERLEKFKEEMVKIMDDKIGESEKETWKELCKTFFEGYIFKINQMKRSVLILKREIQDHKGVIAEVPEATKERIRVTFLSLFESSNNISNFCKKQKFSNHVIEIYMQTILLQCVSTIQLCSFWYQIDLDKYYILGIEKKDEGDEDVKSIKQEYHDLLVECLKKITPAVYKNLVDRKPELNKYYNNTASVMFNTNSWIYPIPLVIAPLNVPRIPTLLYLRSSTPTINVPLEQKTPFIYRIDGANMLPEQIREGHNGYRPIPEIDPLTKCYGTFIHLSNSINICLPEGKNVTIRIFGIYPKSISNLSLNKSKIVYQECVQDSIFCLPPTLKRGKNFDGKIQDSMQTAGFGEGMYLEPNGAKSGFTYLKPYRNVNNIFLDIGQVTTGRDNILNRGCIKFLELIISDVTAKDLEDIKKIELQLKEKRDKLMKFYEIENFTEDQKKEFLELNSEVDQLNASLDQDY</sequence>
<dbReference type="Gene3D" id="1.20.190.10">
    <property type="entry name" value="Pesticidal crystal protein, N-terminal domain"/>
    <property type="match status" value="1"/>
</dbReference>
<evidence type="ECO:0000313" key="2">
    <source>
        <dbReference type="Proteomes" id="UP000695562"/>
    </source>
</evidence>
<organism evidence="1 2">
    <name type="scientific">Polysphondylium violaceum</name>
    <dbReference type="NCBI Taxonomy" id="133409"/>
    <lineage>
        <taxon>Eukaryota</taxon>
        <taxon>Amoebozoa</taxon>
        <taxon>Evosea</taxon>
        <taxon>Eumycetozoa</taxon>
        <taxon>Dictyostelia</taxon>
        <taxon>Dictyosteliales</taxon>
        <taxon>Dictyosteliaceae</taxon>
        <taxon>Polysphondylium</taxon>
    </lineage>
</organism>
<reference evidence="1" key="1">
    <citation type="submission" date="2020-01" db="EMBL/GenBank/DDBJ databases">
        <title>Development of genomics and gene disruption for Polysphondylium violaceum indicates a role for the polyketide synthase stlB in stalk morphogenesis.</title>
        <authorList>
            <person name="Narita B."/>
            <person name="Kawabe Y."/>
            <person name="Kin K."/>
            <person name="Saito T."/>
            <person name="Gibbs R."/>
            <person name="Kuspa A."/>
            <person name="Muzny D."/>
            <person name="Queller D."/>
            <person name="Richards S."/>
            <person name="Strassman J."/>
            <person name="Sucgang R."/>
            <person name="Worley K."/>
            <person name="Schaap P."/>
        </authorList>
    </citation>
    <scope>NUCLEOTIDE SEQUENCE</scope>
    <source>
        <strain evidence="1">QSvi11</strain>
    </source>
</reference>
<accession>A0A8J4PUD4</accession>
<name>A0A8J4PUD4_9MYCE</name>
<dbReference type="PANTHER" id="PTHR38082">
    <property type="entry name" value="ENDOTOXIN_N DOMAIN-CONTAINING PROTEIN"/>
    <property type="match status" value="1"/>
</dbReference>
<dbReference type="GO" id="GO:0090729">
    <property type="term" value="F:toxin activity"/>
    <property type="evidence" value="ECO:0007669"/>
    <property type="project" value="InterPro"/>
</dbReference>
<proteinExistence type="predicted"/>
<dbReference type="EMBL" id="AJWJ01000165">
    <property type="protein sequence ID" value="KAF2074093.1"/>
    <property type="molecule type" value="Genomic_DNA"/>
</dbReference>
<evidence type="ECO:0008006" key="3">
    <source>
        <dbReference type="Google" id="ProtNLM"/>
    </source>
</evidence>
<dbReference type="InterPro" id="IPR036716">
    <property type="entry name" value="Pest_crys_N_sf"/>
</dbReference>
<dbReference type="AlphaFoldDB" id="A0A8J4PUD4"/>
<dbReference type="Proteomes" id="UP000695562">
    <property type="component" value="Unassembled WGS sequence"/>
</dbReference>
<dbReference type="PANTHER" id="PTHR38082:SF2">
    <property type="entry name" value="PESTICIDAL CRYSTAL PROTEIN N-TERMINAL DOMAIN-CONTAINING PROTEIN"/>
    <property type="match status" value="1"/>
</dbReference>
<dbReference type="OrthoDB" id="22869at2759"/>
<gene>
    <name evidence="1" type="ORF">CYY_004578</name>
</gene>
<protein>
    <recommendedName>
        <fullName evidence="3">Pesticidal crystal protein N-terminal domain-containing protein</fullName>
    </recommendedName>
</protein>
<dbReference type="SUPFAM" id="SSF56849">
    <property type="entry name" value="delta-Endotoxin (insectocide), N-terminal domain"/>
    <property type="match status" value="1"/>
</dbReference>
<comment type="caution">
    <text evidence="1">The sequence shown here is derived from an EMBL/GenBank/DDBJ whole genome shotgun (WGS) entry which is preliminary data.</text>
</comment>
<evidence type="ECO:0000313" key="1">
    <source>
        <dbReference type="EMBL" id="KAF2074093.1"/>
    </source>
</evidence>